<dbReference type="CDD" id="cd08506">
    <property type="entry name" value="PBP2_clavulanate_OppA2"/>
    <property type="match status" value="1"/>
</dbReference>
<comment type="caution">
    <text evidence="3">The sequence shown here is derived from an EMBL/GenBank/DDBJ whole genome shotgun (WGS) entry which is preliminary data.</text>
</comment>
<dbReference type="EMBL" id="VFOZ01000001">
    <property type="protein sequence ID" value="TQL97514.1"/>
    <property type="molecule type" value="Genomic_DNA"/>
</dbReference>
<feature type="signal peptide" evidence="1">
    <location>
        <begin position="1"/>
        <end position="22"/>
    </location>
</feature>
<dbReference type="PROSITE" id="PS51257">
    <property type="entry name" value="PROKAR_LIPOPROTEIN"/>
    <property type="match status" value="1"/>
</dbReference>
<reference evidence="3 4" key="1">
    <citation type="submission" date="2019-06" db="EMBL/GenBank/DDBJ databases">
        <title>Sequencing the genomes of 1000 actinobacteria strains.</title>
        <authorList>
            <person name="Klenk H.-P."/>
        </authorList>
    </citation>
    <scope>NUCLEOTIDE SEQUENCE [LARGE SCALE GENOMIC DNA]</scope>
    <source>
        <strain evidence="3 4">DSM 102200</strain>
    </source>
</reference>
<dbReference type="InterPro" id="IPR030678">
    <property type="entry name" value="Peptide/Ni-bd"/>
</dbReference>
<dbReference type="Gene3D" id="3.40.190.10">
    <property type="entry name" value="Periplasmic binding protein-like II"/>
    <property type="match status" value="1"/>
</dbReference>
<organism evidence="3 4">
    <name type="scientific">Actinoallomurus bryophytorum</name>
    <dbReference type="NCBI Taxonomy" id="1490222"/>
    <lineage>
        <taxon>Bacteria</taxon>
        <taxon>Bacillati</taxon>
        <taxon>Actinomycetota</taxon>
        <taxon>Actinomycetes</taxon>
        <taxon>Streptosporangiales</taxon>
        <taxon>Thermomonosporaceae</taxon>
        <taxon>Actinoallomurus</taxon>
    </lineage>
</organism>
<feature type="chain" id="PRO_5022129188" evidence="1">
    <location>
        <begin position="23"/>
        <end position="602"/>
    </location>
</feature>
<keyword evidence="4" id="KW-1185">Reference proteome</keyword>
<dbReference type="PIRSF" id="PIRSF002741">
    <property type="entry name" value="MppA"/>
    <property type="match status" value="1"/>
</dbReference>
<dbReference type="GO" id="GO:1904680">
    <property type="term" value="F:peptide transmembrane transporter activity"/>
    <property type="evidence" value="ECO:0007669"/>
    <property type="project" value="TreeGrafter"/>
</dbReference>
<evidence type="ECO:0000313" key="3">
    <source>
        <dbReference type="EMBL" id="TQL97514.1"/>
    </source>
</evidence>
<accession>A0A543CK82</accession>
<sequence length="602" mass="64367">MTGRTTGLKAAAAIGVLAVALAACGGGSGDSDSSDSGTPVKGGTLKIVGAGDVDHLDTASGYTTVADSLARAWARRLFSYKSSNDQAEGSQVVPDIATEVPTTANGGISADGKTYTVKMRPGVQWNTQPPRDVVADDVVRGLKRLCNPNPNGTSGGAGYYKQTIVGMSAYCDGFAKVKKDDAKAIADYQNGHDISGLSAKDDHTVVFKLTQPATDFLNILAMSFATPAPKEYDAYVPDSDEFRQHTISNGPYQITKYVATKEIDLGRNPAWKPETDTLRKAYVDGIQVTEGQASPDAAEQQVEAGTADLLWDHAVPTTTIATMKASKDKRLGIFPGANSNPMLRFNFQSPNNNKAMANLKVRQAIEYAVNKDALAKIYGGTAINKPLSTVLPPGSTGYQASDIYPSPNYQGDIAKCKATLAEGLKEVGVSNLSLTYVYRNSSNHPKVTQSVADNLKACGIQTKLVSTTPDDFYGKFLSATAPSKEGKWDIAAPGWVADWPGNNARAFLVPLFDGRTCGEGSTNYGCYNSPTTNKLIDQALKAKTQQEAAGLWTQADQQIMKDAAFVPFMVQLTPLTRSNRVHNALFSQTAQLYDYTNIWLSK</sequence>
<dbReference type="Pfam" id="PF00496">
    <property type="entry name" value="SBP_bac_5"/>
    <property type="match status" value="1"/>
</dbReference>
<gene>
    <name evidence="3" type="ORF">FB559_3105</name>
</gene>
<evidence type="ECO:0000259" key="2">
    <source>
        <dbReference type="Pfam" id="PF00496"/>
    </source>
</evidence>
<dbReference type="AlphaFoldDB" id="A0A543CK82"/>
<evidence type="ECO:0000313" key="4">
    <source>
        <dbReference type="Proteomes" id="UP000316096"/>
    </source>
</evidence>
<name>A0A543CK82_9ACTN</name>
<evidence type="ECO:0000256" key="1">
    <source>
        <dbReference type="SAM" id="SignalP"/>
    </source>
</evidence>
<keyword evidence="1" id="KW-0732">Signal</keyword>
<dbReference type="GO" id="GO:0042597">
    <property type="term" value="C:periplasmic space"/>
    <property type="evidence" value="ECO:0007669"/>
    <property type="project" value="UniProtKB-ARBA"/>
</dbReference>
<dbReference type="GO" id="GO:0043190">
    <property type="term" value="C:ATP-binding cassette (ABC) transporter complex"/>
    <property type="evidence" value="ECO:0007669"/>
    <property type="project" value="InterPro"/>
</dbReference>
<dbReference type="PANTHER" id="PTHR30290">
    <property type="entry name" value="PERIPLASMIC BINDING COMPONENT OF ABC TRANSPORTER"/>
    <property type="match status" value="1"/>
</dbReference>
<dbReference type="SUPFAM" id="SSF53850">
    <property type="entry name" value="Periplasmic binding protein-like II"/>
    <property type="match status" value="1"/>
</dbReference>
<dbReference type="Gene3D" id="3.10.105.10">
    <property type="entry name" value="Dipeptide-binding Protein, Domain 3"/>
    <property type="match status" value="1"/>
</dbReference>
<dbReference type="InterPro" id="IPR000914">
    <property type="entry name" value="SBP_5_dom"/>
</dbReference>
<protein>
    <submittedName>
        <fullName evidence="3">Peptide/nickel transport system substrate-binding protein</fullName>
    </submittedName>
</protein>
<dbReference type="GO" id="GO:0015833">
    <property type="term" value="P:peptide transport"/>
    <property type="evidence" value="ECO:0007669"/>
    <property type="project" value="TreeGrafter"/>
</dbReference>
<dbReference type="Proteomes" id="UP000316096">
    <property type="component" value="Unassembled WGS sequence"/>
</dbReference>
<dbReference type="RefSeq" id="WP_141956241.1">
    <property type="nucleotide sequence ID" value="NZ_VFOZ01000001.1"/>
</dbReference>
<proteinExistence type="predicted"/>
<dbReference type="InterPro" id="IPR039424">
    <property type="entry name" value="SBP_5"/>
</dbReference>
<feature type="domain" description="Solute-binding protein family 5" evidence="2">
    <location>
        <begin position="92"/>
        <end position="502"/>
    </location>
</feature>
<dbReference type="OrthoDB" id="5240629at2"/>
<dbReference type="PANTHER" id="PTHR30290:SF83">
    <property type="entry name" value="ABC TRANSPORTER SUBSTRATE-BINDING PROTEIN"/>
    <property type="match status" value="1"/>
</dbReference>